<evidence type="ECO:0000259" key="1">
    <source>
        <dbReference type="Pfam" id="PF13456"/>
    </source>
</evidence>
<keyword evidence="3" id="KW-1185">Reference proteome</keyword>
<evidence type="ECO:0000313" key="2">
    <source>
        <dbReference type="EnsemblPlants" id="AUR62040126-RA:cds"/>
    </source>
</evidence>
<dbReference type="Proteomes" id="UP000596660">
    <property type="component" value="Unplaced"/>
</dbReference>
<dbReference type="GO" id="GO:0003676">
    <property type="term" value="F:nucleic acid binding"/>
    <property type="evidence" value="ECO:0007669"/>
    <property type="project" value="InterPro"/>
</dbReference>
<dbReference type="Pfam" id="PF13456">
    <property type="entry name" value="RVT_3"/>
    <property type="match status" value="1"/>
</dbReference>
<evidence type="ECO:0000313" key="3">
    <source>
        <dbReference type="Proteomes" id="UP000596660"/>
    </source>
</evidence>
<accession>A0A803N455</accession>
<sequence>MVRRVRGLVDVVVAEAMAARLGVELARRLGFKMVEIECNAINVAAGVCKKRQSRAPIDLLFDDIDYIKQAFELFLSHLAARLLSLYGREQLFVDDIPQGLTSLAEIDFPT</sequence>
<feature type="domain" description="RNase H type-1" evidence="1">
    <location>
        <begin position="5"/>
        <end position="81"/>
    </location>
</feature>
<name>A0A803N455_CHEQI</name>
<dbReference type="InterPro" id="IPR002156">
    <property type="entry name" value="RNaseH_domain"/>
</dbReference>
<dbReference type="EnsemblPlants" id="AUR62040126-RA">
    <property type="protein sequence ID" value="AUR62040126-RA:cds"/>
    <property type="gene ID" value="AUR62040126"/>
</dbReference>
<dbReference type="Gramene" id="AUR62040126-RA">
    <property type="protein sequence ID" value="AUR62040126-RA:cds"/>
    <property type="gene ID" value="AUR62040126"/>
</dbReference>
<reference evidence="2" key="1">
    <citation type="journal article" date="2017" name="Nature">
        <title>The genome of Chenopodium quinoa.</title>
        <authorList>
            <person name="Jarvis D.E."/>
            <person name="Ho Y.S."/>
            <person name="Lightfoot D.J."/>
            <person name="Schmoeckel S.M."/>
            <person name="Li B."/>
            <person name="Borm T.J.A."/>
            <person name="Ohyanagi H."/>
            <person name="Mineta K."/>
            <person name="Michell C.T."/>
            <person name="Saber N."/>
            <person name="Kharbatia N.M."/>
            <person name="Rupper R.R."/>
            <person name="Sharp A.R."/>
            <person name="Dally N."/>
            <person name="Boughton B.A."/>
            <person name="Woo Y.H."/>
            <person name="Gao G."/>
            <person name="Schijlen E.G.W.M."/>
            <person name="Guo X."/>
            <person name="Momin A.A."/>
            <person name="Negrao S."/>
            <person name="Al-Babili S."/>
            <person name="Gehring C."/>
            <person name="Roessner U."/>
            <person name="Jung C."/>
            <person name="Murphy K."/>
            <person name="Arold S.T."/>
            <person name="Gojobori T."/>
            <person name="van der Linden C.G."/>
            <person name="van Loo E.N."/>
            <person name="Jellen E.N."/>
            <person name="Maughan P.J."/>
            <person name="Tester M."/>
        </authorList>
    </citation>
    <scope>NUCLEOTIDE SEQUENCE [LARGE SCALE GENOMIC DNA]</scope>
    <source>
        <strain evidence="2">cv. PI 614886</strain>
    </source>
</reference>
<reference evidence="2" key="2">
    <citation type="submission" date="2021-03" db="UniProtKB">
        <authorList>
            <consortium name="EnsemblPlants"/>
        </authorList>
    </citation>
    <scope>IDENTIFICATION</scope>
</reference>
<protein>
    <recommendedName>
        <fullName evidence="1">RNase H type-1 domain-containing protein</fullName>
    </recommendedName>
</protein>
<organism evidence="2 3">
    <name type="scientific">Chenopodium quinoa</name>
    <name type="common">Quinoa</name>
    <dbReference type="NCBI Taxonomy" id="63459"/>
    <lineage>
        <taxon>Eukaryota</taxon>
        <taxon>Viridiplantae</taxon>
        <taxon>Streptophyta</taxon>
        <taxon>Embryophyta</taxon>
        <taxon>Tracheophyta</taxon>
        <taxon>Spermatophyta</taxon>
        <taxon>Magnoliopsida</taxon>
        <taxon>eudicotyledons</taxon>
        <taxon>Gunneridae</taxon>
        <taxon>Pentapetalae</taxon>
        <taxon>Caryophyllales</taxon>
        <taxon>Chenopodiaceae</taxon>
        <taxon>Chenopodioideae</taxon>
        <taxon>Atripliceae</taxon>
        <taxon>Chenopodium</taxon>
    </lineage>
</organism>
<proteinExistence type="predicted"/>
<dbReference type="GO" id="GO:0004523">
    <property type="term" value="F:RNA-DNA hybrid ribonuclease activity"/>
    <property type="evidence" value="ECO:0007669"/>
    <property type="project" value="InterPro"/>
</dbReference>
<dbReference type="AlphaFoldDB" id="A0A803N455"/>